<evidence type="ECO:0000256" key="20">
    <source>
        <dbReference type="ARBA" id="ARBA00034000"/>
    </source>
</evidence>
<dbReference type="GO" id="GO:0009002">
    <property type="term" value="F:serine-type D-Ala-D-Ala carboxypeptidase activity"/>
    <property type="evidence" value="ECO:0007669"/>
    <property type="project" value="UniProtKB-EC"/>
</dbReference>
<evidence type="ECO:0000256" key="9">
    <source>
        <dbReference type="ARBA" id="ARBA00022670"/>
    </source>
</evidence>
<dbReference type="AlphaFoldDB" id="A0A4R6UHA4"/>
<dbReference type="GO" id="GO:0008658">
    <property type="term" value="F:penicillin binding"/>
    <property type="evidence" value="ECO:0007669"/>
    <property type="project" value="UniProtKB-UniRule"/>
</dbReference>
<dbReference type="InterPro" id="IPR001264">
    <property type="entry name" value="Glyco_trans_51"/>
</dbReference>
<evidence type="ECO:0000256" key="2">
    <source>
        <dbReference type="ARBA" id="ARBA00004236"/>
    </source>
</evidence>
<evidence type="ECO:0000256" key="14">
    <source>
        <dbReference type="ARBA" id="ARBA00022984"/>
    </source>
</evidence>
<accession>A0A4R6UHA4</accession>
<comment type="similarity">
    <text evidence="4 23">In the C-terminal section; belongs to the transpeptidase family.</text>
</comment>
<evidence type="ECO:0000256" key="16">
    <source>
        <dbReference type="ARBA" id="ARBA00023251"/>
    </source>
</evidence>
<evidence type="ECO:0000256" key="13">
    <source>
        <dbReference type="ARBA" id="ARBA00022960"/>
    </source>
</evidence>
<comment type="catalytic activity">
    <reaction evidence="21">
        <text>[GlcNAc-(1-&gt;4)-Mur2Ac(oyl-L-Ala-gamma-D-Glu-L-Lys-D-Ala-D-Ala)](n)-di-trans,octa-cis-undecaprenyl diphosphate + beta-D-GlcNAc-(1-&gt;4)-Mur2Ac(oyl-L-Ala-gamma-D-Glu-L-Lys-D-Ala-D-Ala)-di-trans,octa-cis-undecaprenyl diphosphate = [GlcNAc-(1-&gt;4)-Mur2Ac(oyl-L-Ala-gamma-D-Glu-L-Lys-D-Ala-D-Ala)](n+1)-di-trans,octa-cis-undecaprenyl diphosphate + di-trans,octa-cis-undecaprenyl diphosphate + H(+)</text>
        <dbReference type="Rhea" id="RHEA:23708"/>
        <dbReference type="Rhea" id="RHEA-COMP:9602"/>
        <dbReference type="Rhea" id="RHEA-COMP:9603"/>
        <dbReference type="ChEBI" id="CHEBI:15378"/>
        <dbReference type="ChEBI" id="CHEBI:58405"/>
        <dbReference type="ChEBI" id="CHEBI:60033"/>
        <dbReference type="ChEBI" id="CHEBI:78435"/>
        <dbReference type="EC" id="2.4.99.28"/>
    </reaction>
</comment>
<keyword evidence="13 23" id="KW-0133">Cell shape</keyword>
<dbReference type="Gene3D" id="3.30.2060.10">
    <property type="entry name" value="Penicillin-binding protein 1b domain"/>
    <property type="match status" value="1"/>
</dbReference>
<keyword evidence="15" id="KW-0472">Membrane</keyword>
<evidence type="ECO:0000256" key="10">
    <source>
        <dbReference type="ARBA" id="ARBA00022676"/>
    </source>
</evidence>
<dbReference type="Proteomes" id="UP000295375">
    <property type="component" value="Unassembled WGS sequence"/>
</dbReference>
<evidence type="ECO:0000313" key="29">
    <source>
        <dbReference type="Proteomes" id="UP000295375"/>
    </source>
</evidence>
<feature type="domain" description="Glycosyl transferase family 51" evidence="26">
    <location>
        <begin position="119"/>
        <end position="294"/>
    </location>
</feature>
<feature type="domain" description="Bifunctional transglycosylase second" evidence="27">
    <location>
        <begin position="30"/>
        <end position="113"/>
    </location>
</feature>
<evidence type="ECO:0000256" key="7">
    <source>
        <dbReference type="ARBA" id="ARBA00022475"/>
    </source>
</evidence>
<dbReference type="SUPFAM" id="SSF53955">
    <property type="entry name" value="Lysozyme-like"/>
    <property type="match status" value="1"/>
</dbReference>
<evidence type="ECO:0000256" key="3">
    <source>
        <dbReference type="ARBA" id="ARBA00004752"/>
    </source>
</evidence>
<keyword evidence="29" id="KW-1185">Reference proteome</keyword>
<dbReference type="GO" id="GO:0009274">
    <property type="term" value="C:peptidoglycan-based cell wall"/>
    <property type="evidence" value="ECO:0007669"/>
    <property type="project" value="UniProtKB-UniRule"/>
</dbReference>
<dbReference type="UniPathway" id="UPA00219"/>
<evidence type="ECO:0000259" key="25">
    <source>
        <dbReference type="Pfam" id="PF00905"/>
    </source>
</evidence>
<dbReference type="GO" id="GO:0009252">
    <property type="term" value="P:peptidoglycan biosynthetic process"/>
    <property type="evidence" value="ECO:0007669"/>
    <property type="project" value="UniProtKB-UniRule"/>
</dbReference>
<evidence type="ECO:0000256" key="4">
    <source>
        <dbReference type="ARBA" id="ARBA00007090"/>
    </source>
</evidence>
<comment type="function">
    <text evidence="1 23">Cell wall formation. Synthesis of cross-linked peptidoglycan from the lipid intermediates. The enzyme has a penicillin-insensitive transglycosylase N-terminal domain (formation of linear glycan strands) and a penicillin-sensitive transpeptidase C-terminal domain (cross-linking of the peptide subunits).</text>
</comment>
<dbReference type="InterPro" id="IPR011813">
    <property type="entry name" value="PBP_1b"/>
</dbReference>
<evidence type="ECO:0000256" key="19">
    <source>
        <dbReference type="ARBA" id="ARBA00032454"/>
    </source>
</evidence>
<comment type="catalytic activity">
    <reaction evidence="20">
        <text>Preferential cleavage: (Ac)2-L-Lys-D-Ala-|-D-Ala. Also transpeptidation of peptidyl-alanyl moieties that are N-acyl substituents of D-alanine.</text>
        <dbReference type="EC" id="3.4.16.4"/>
    </reaction>
</comment>
<dbReference type="GO" id="GO:0046677">
    <property type="term" value="P:response to antibiotic"/>
    <property type="evidence" value="ECO:0007669"/>
    <property type="project" value="UniProtKB-UniRule"/>
</dbReference>
<evidence type="ECO:0000256" key="11">
    <source>
        <dbReference type="ARBA" id="ARBA00022679"/>
    </source>
</evidence>
<comment type="subcellular location">
    <subcellularLocation>
        <location evidence="2">Cell membrane</location>
    </subcellularLocation>
</comment>
<dbReference type="GO" id="GO:0008955">
    <property type="term" value="F:peptidoglycan glycosyltransferase activity"/>
    <property type="evidence" value="ECO:0007669"/>
    <property type="project" value="UniProtKB-UniRule"/>
</dbReference>
<evidence type="ECO:0000256" key="15">
    <source>
        <dbReference type="ARBA" id="ARBA00023136"/>
    </source>
</evidence>
<dbReference type="GO" id="GO:0005886">
    <property type="term" value="C:plasma membrane"/>
    <property type="evidence" value="ECO:0007669"/>
    <property type="project" value="UniProtKB-SubCell"/>
</dbReference>
<name>A0A4R6UHA4_9GAMM</name>
<dbReference type="Gene3D" id="1.10.3810.10">
    <property type="entry name" value="Biosynthetic peptidoglycan transglycosylase-like"/>
    <property type="match status" value="1"/>
</dbReference>
<feature type="domain" description="Penicillin-binding protein transpeptidase" evidence="25">
    <location>
        <begin position="387"/>
        <end position="624"/>
    </location>
</feature>
<keyword evidence="14 23" id="KW-0573">Peptidoglycan synthesis</keyword>
<evidence type="ECO:0000256" key="5">
    <source>
        <dbReference type="ARBA" id="ARBA00007739"/>
    </source>
</evidence>
<keyword evidence="8" id="KW-0121">Carboxypeptidase</keyword>
<proteinExistence type="inferred from homology"/>
<keyword evidence="11 23" id="KW-0808">Transferase</keyword>
<reference evidence="28 29" key="1">
    <citation type="submission" date="2019-03" db="EMBL/GenBank/DDBJ databases">
        <title>Genomic Encyclopedia of Type Strains, Phase IV (KMG-IV): sequencing the most valuable type-strain genomes for metagenomic binning, comparative biology and taxonomic classification.</title>
        <authorList>
            <person name="Goeker M."/>
        </authorList>
    </citation>
    <scope>NUCLEOTIDE SEQUENCE [LARGE SCALE GENOMIC DNA]</scope>
    <source>
        <strain evidence="28 29">DSM 103792</strain>
    </source>
</reference>
<evidence type="ECO:0000256" key="17">
    <source>
        <dbReference type="ARBA" id="ARBA00023268"/>
    </source>
</evidence>
<dbReference type="InterPro" id="IPR012338">
    <property type="entry name" value="Beta-lactam/transpept-like"/>
</dbReference>
<dbReference type="NCBIfam" id="TIGR02071">
    <property type="entry name" value="PBP_1b"/>
    <property type="match status" value="1"/>
</dbReference>
<evidence type="ECO:0000259" key="27">
    <source>
        <dbReference type="Pfam" id="PF14814"/>
    </source>
</evidence>
<evidence type="ECO:0000256" key="24">
    <source>
        <dbReference type="PIRSR" id="PIRSR002799-1"/>
    </source>
</evidence>
<dbReference type="Pfam" id="PF00905">
    <property type="entry name" value="Transpeptidase"/>
    <property type="match status" value="1"/>
</dbReference>
<keyword evidence="9" id="KW-0645">Protease</keyword>
<dbReference type="Pfam" id="PF14814">
    <property type="entry name" value="UB2H"/>
    <property type="match status" value="1"/>
</dbReference>
<keyword evidence="10 23" id="KW-0328">Glycosyltransferase</keyword>
<evidence type="ECO:0000256" key="8">
    <source>
        <dbReference type="ARBA" id="ARBA00022645"/>
    </source>
</evidence>
<keyword evidence="18 23" id="KW-0961">Cell wall biogenesis/degradation</keyword>
<dbReference type="PIRSF" id="PIRSF002799">
    <property type="entry name" value="PBP_1b"/>
    <property type="match status" value="1"/>
</dbReference>
<organism evidence="28 29">
    <name type="scientific">Permianibacter aggregans</name>
    <dbReference type="NCBI Taxonomy" id="1510150"/>
    <lineage>
        <taxon>Bacteria</taxon>
        <taxon>Pseudomonadati</taxon>
        <taxon>Pseudomonadota</taxon>
        <taxon>Gammaproteobacteria</taxon>
        <taxon>Pseudomonadales</taxon>
        <taxon>Pseudomonadaceae</taxon>
        <taxon>Permianibacter</taxon>
    </lineage>
</organism>
<evidence type="ECO:0000256" key="23">
    <source>
        <dbReference type="PIRNR" id="PIRNR002799"/>
    </source>
</evidence>
<evidence type="ECO:0000313" key="28">
    <source>
        <dbReference type="EMBL" id="TDQ44613.1"/>
    </source>
</evidence>
<dbReference type="InterPro" id="IPR028166">
    <property type="entry name" value="UB2H"/>
</dbReference>
<dbReference type="PANTHER" id="PTHR32282">
    <property type="entry name" value="BINDING PROTEIN TRANSPEPTIDASE, PUTATIVE-RELATED"/>
    <property type="match status" value="1"/>
</dbReference>
<evidence type="ECO:0000256" key="21">
    <source>
        <dbReference type="ARBA" id="ARBA00049902"/>
    </source>
</evidence>
<dbReference type="InterPro" id="IPR001460">
    <property type="entry name" value="PCN-bd_Tpept"/>
</dbReference>
<dbReference type="SUPFAM" id="SSF56601">
    <property type="entry name" value="beta-lactamase/transpeptidase-like"/>
    <property type="match status" value="1"/>
</dbReference>
<keyword evidence="7" id="KW-1003">Cell membrane</keyword>
<dbReference type="GO" id="GO:0006508">
    <property type="term" value="P:proteolysis"/>
    <property type="evidence" value="ECO:0007669"/>
    <property type="project" value="UniProtKB-KW"/>
</dbReference>
<dbReference type="FunFam" id="1.10.3810.10:FF:000001">
    <property type="entry name" value="Penicillin-binding protein 1A"/>
    <property type="match status" value="1"/>
</dbReference>
<dbReference type="InterPro" id="IPR023346">
    <property type="entry name" value="Lysozyme-like_dom_sf"/>
</dbReference>
<dbReference type="GO" id="GO:0030288">
    <property type="term" value="C:outer membrane-bounded periplasmic space"/>
    <property type="evidence" value="ECO:0007669"/>
    <property type="project" value="TreeGrafter"/>
</dbReference>
<dbReference type="GO" id="GO:0071555">
    <property type="term" value="P:cell wall organization"/>
    <property type="evidence" value="ECO:0007669"/>
    <property type="project" value="UniProtKB-UniRule"/>
</dbReference>
<dbReference type="EMBL" id="SNYM01000023">
    <property type="protein sequence ID" value="TDQ44613.1"/>
    <property type="molecule type" value="Genomic_DNA"/>
</dbReference>
<dbReference type="PANTHER" id="PTHR32282:SF11">
    <property type="entry name" value="PENICILLIN-BINDING PROTEIN 1B"/>
    <property type="match status" value="1"/>
</dbReference>
<keyword evidence="16" id="KW-0046">Antibiotic resistance</keyword>
<evidence type="ECO:0000256" key="12">
    <source>
        <dbReference type="ARBA" id="ARBA00022801"/>
    </source>
</evidence>
<protein>
    <recommendedName>
        <fullName evidence="6 22">Penicillin-binding protein 1B</fullName>
        <shortName evidence="23">PBP-1b</shortName>
        <shortName evidence="23">PBP1b</shortName>
    </recommendedName>
    <alternativeName>
        <fullName evidence="19 23">Murein polymerase</fullName>
    </alternativeName>
</protein>
<gene>
    <name evidence="28" type="ORF">EV696_12315</name>
</gene>
<comment type="caution">
    <text evidence="28">The sequence shown here is derived from an EMBL/GenBank/DDBJ whole genome shotgun (WGS) entry which is preliminary data.</text>
</comment>
<comment type="similarity">
    <text evidence="5 23">In the N-terminal section; belongs to the glycosyltransferase 51 family.</text>
</comment>
<keyword evidence="12" id="KW-0378">Hydrolase</keyword>
<keyword evidence="17" id="KW-0511">Multifunctional enzyme</keyword>
<evidence type="ECO:0000256" key="18">
    <source>
        <dbReference type="ARBA" id="ARBA00023316"/>
    </source>
</evidence>
<dbReference type="Gene3D" id="3.40.710.10">
    <property type="entry name" value="DD-peptidase/beta-lactamase superfamily"/>
    <property type="match status" value="1"/>
</dbReference>
<evidence type="ECO:0000256" key="1">
    <source>
        <dbReference type="ARBA" id="ARBA00002624"/>
    </source>
</evidence>
<comment type="pathway">
    <text evidence="3 23">Cell wall biogenesis; peptidoglycan biosynthesis.</text>
</comment>
<dbReference type="InterPro" id="IPR050396">
    <property type="entry name" value="Glycosyltr_51/Transpeptidase"/>
</dbReference>
<sequence length="708" mass="79222">MLYLHADVRKRFEGQRWTEPASVYAREHRLREGELLSATDLELELQLLGYRLREQPARAGEYRRDDQQFYIRARAFTFVDQKLPERIVVLSIRDGRVSRLRDGNGEPLAEARLDPVLLGRFSPSKDEDRELVRLTEVPQHLIDALLVAEDRQFYSHFGISPTAIARAAWANIRAGQTEQGASTITQQLVKNYFLNSERTWWRKIREALMAIILEANYDKGEILESYLNEIYLGQDGQRAIHGVALASRYYFGKPLQELAEHESALLVAMLRGPSYYSPWRNSERAKSRRDLVLKMRADVGQLSSAEMQQLQRKPLGVVHTPRKLSGGMPAVLDAIKRELKSDVGAIDFKRSGVQIFTSIDAVTQRKAELVVSKGLNRLDEGKALQAAMVIKDRRNGLVRALVGGRDTDYAGFNRALDAKRAVGSTLKPIIYYTALKRSPLFTLATPLQDSSFVMRADDGKTWQPKNYDGQSRGIVSLHRALSESLNLATARLAMEVGLKQVEKSLREMGIERPIALWPSLALGALELSPLEVATLYSGIAHGQQVMPSHAIVAARFDDGEVWRRQTESLGELHPASSFLTAYTLQEAVRDGTGKSLGARYPSLNLAGKTGTTNDTRDSWFVGFDDEYLIVTWLGRDDNQSTGLTGASGAMQLFADMIAVKTSAPLSLRLPASVRFAYLDGSGNAYGQACERMEWLPVIMTDEMRMECP</sequence>
<dbReference type="InterPro" id="IPR036950">
    <property type="entry name" value="PBP_transglycosylase"/>
</dbReference>
<evidence type="ECO:0000256" key="22">
    <source>
        <dbReference type="NCBIfam" id="TIGR02071"/>
    </source>
</evidence>
<feature type="active site" description="Proton donor; for transglycosylase activity" evidence="24">
    <location>
        <position position="149"/>
    </location>
</feature>
<dbReference type="Pfam" id="PF00912">
    <property type="entry name" value="Transgly"/>
    <property type="match status" value="1"/>
</dbReference>
<dbReference type="GO" id="GO:0008360">
    <property type="term" value="P:regulation of cell shape"/>
    <property type="evidence" value="ECO:0007669"/>
    <property type="project" value="UniProtKB-UniRule"/>
</dbReference>
<feature type="active site" description="Acyl-ester intermediate; for transpeptidase activity" evidence="24">
    <location>
        <position position="424"/>
    </location>
</feature>
<evidence type="ECO:0000259" key="26">
    <source>
        <dbReference type="Pfam" id="PF00912"/>
    </source>
</evidence>
<evidence type="ECO:0000256" key="6">
    <source>
        <dbReference type="ARBA" id="ARBA00018637"/>
    </source>
</evidence>